<proteinExistence type="predicted"/>
<dbReference type="EMBL" id="JAPWIS010000014">
    <property type="protein sequence ID" value="MCZ4586928.1"/>
    <property type="molecule type" value="Genomic_DNA"/>
</dbReference>
<feature type="transmembrane region" description="Helical" evidence="1">
    <location>
        <begin position="62"/>
        <end position="87"/>
    </location>
</feature>
<keyword evidence="1" id="KW-1133">Transmembrane helix</keyword>
<protein>
    <submittedName>
        <fullName evidence="2">Uncharacterized protein</fullName>
    </submittedName>
</protein>
<keyword evidence="1" id="KW-0812">Transmembrane</keyword>
<sequence length="89" mass="9386">MTQPPTRALATPPAPLAYIAVEGFCTVTSLTLFLRLDAHAVLVTDTRLESTISAYGLGVGRWIFTLAVLLLAAGSAALLIALVGHIVRR</sequence>
<keyword evidence="1" id="KW-0472">Membrane</keyword>
<dbReference type="Proteomes" id="UP001066327">
    <property type="component" value="Unassembled WGS sequence"/>
</dbReference>
<evidence type="ECO:0000313" key="3">
    <source>
        <dbReference type="Proteomes" id="UP001066327"/>
    </source>
</evidence>
<name>A0ABT4NLK3_RHOOP</name>
<gene>
    <name evidence="2" type="ORF">O4328_25125</name>
</gene>
<keyword evidence="3" id="KW-1185">Reference proteome</keyword>
<comment type="caution">
    <text evidence="2">The sequence shown here is derived from an EMBL/GenBank/DDBJ whole genome shotgun (WGS) entry which is preliminary data.</text>
</comment>
<dbReference type="RefSeq" id="WP_242322966.1">
    <property type="nucleotide sequence ID" value="NZ_CP093380.1"/>
</dbReference>
<accession>A0ABT4NLK3</accession>
<organism evidence="2 3">
    <name type="scientific">Rhodococcus opacus</name>
    <name type="common">Nocardia opaca</name>
    <dbReference type="NCBI Taxonomy" id="37919"/>
    <lineage>
        <taxon>Bacteria</taxon>
        <taxon>Bacillati</taxon>
        <taxon>Actinomycetota</taxon>
        <taxon>Actinomycetes</taxon>
        <taxon>Mycobacteriales</taxon>
        <taxon>Nocardiaceae</taxon>
        <taxon>Rhodococcus</taxon>
    </lineage>
</organism>
<reference evidence="2" key="1">
    <citation type="submission" date="2022-12" db="EMBL/GenBank/DDBJ databases">
        <authorList>
            <person name="Krivoruchko A.V."/>
            <person name="Elkin A."/>
        </authorList>
    </citation>
    <scope>NUCLEOTIDE SEQUENCE</scope>
    <source>
        <strain evidence="2">IEGM 249</strain>
    </source>
</reference>
<evidence type="ECO:0000256" key="1">
    <source>
        <dbReference type="SAM" id="Phobius"/>
    </source>
</evidence>
<evidence type="ECO:0000313" key="2">
    <source>
        <dbReference type="EMBL" id="MCZ4586928.1"/>
    </source>
</evidence>